<keyword evidence="3" id="KW-1185">Reference proteome</keyword>
<evidence type="ECO:0000313" key="2">
    <source>
        <dbReference type="EMBL" id="VCW70340.1"/>
    </source>
</evidence>
<sequence length="43" mass="4415">TPTSSASTLLILRVKSVPDPLPLNLSGTPGSNGWKPSRSGPVE</sequence>
<dbReference type="Proteomes" id="UP000269945">
    <property type="component" value="Unassembled WGS sequence"/>
</dbReference>
<evidence type="ECO:0000313" key="3">
    <source>
        <dbReference type="Proteomes" id="UP000269945"/>
    </source>
</evidence>
<proteinExistence type="predicted"/>
<protein>
    <submittedName>
        <fullName evidence="2">Uncharacterized protein</fullName>
    </submittedName>
</protein>
<feature type="non-terminal residue" evidence="2">
    <location>
        <position position="1"/>
    </location>
</feature>
<reference evidence="2 3" key="1">
    <citation type="submission" date="2018-10" db="EMBL/GenBank/DDBJ databases">
        <authorList>
            <person name="Ekblom R."/>
            <person name="Jareborg N."/>
        </authorList>
    </citation>
    <scope>NUCLEOTIDE SEQUENCE [LARGE SCALE GENOMIC DNA]</scope>
    <source>
        <tissue evidence="2">Muscle</tissue>
    </source>
</reference>
<feature type="non-terminal residue" evidence="2">
    <location>
        <position position="43"/>
    </location>
</feature>
<dbReference type="AlphaFoldDB" id="A0A9X9LKD8"/>
<name>A0A9X9LKD8_GULGU</name>
<evidence type="ECO:0000256" key="1">
    <source>
        <dbReference type="SAM" id="MobiDB-lite"/>
    </source>
</evidence>
<dbReference type="EMBL" id="CYRY02005787">
    <property type="protein sequence ID" value="VCW70340.1"/>
    <property type="molecule type" value="Genomic_DNA"/>
</dbReference>
<organism evidence="2 3">
    <name type="scientific">Gulo gulo</name>
    <name type="common">Wolverine</name>
    <name type="synonym">Gluton</name>
    <dbReference type="NCBI Taxonomy" id="48420"/>
    <lineage>
        <taxon>Eukaryota</taxon>
        <taxon>Metazoa</taxon>
        <taxon>Chordata</taxon>
        <taxon>Craniata</taxon>
        <taxon>Vertebrata</taxon>
        <taxon>Euteleostomi</taxon>
        <taxon>Mammalia</taxon>
        <taxon>Eutheria</taxon>
        <taxon>Laurasiatheria</taxon>
        <taxon>Carnivora</taxon>
        <taxon>Caniformia</taxon>
        <taxon>Musteloidea</taxon>
        <taxon>Mustelidae</taxon>
        <taxon>Guloninae</taxon>
        <taxon>Gulo</taxon>
    </lineage>
</organism>
<feature type="region of interest" description="Disordered" evidence="1">
    <location>
        <begin position="18"/>
        <end position="43"/>
    </location>
</feature>
<gene>
    <name evidence="2" type="ORF">BN2614_LOCUS2</name>
</gene>
<comment type="caution">
    <text evidence="2">The sequence shown here is derived from an EMBL/GenBank/DDBJ whole genome shotgun (WGS) entry which is preliminary data.</text>
</comment>
<accession>A0A9X9LKD8</accession>